<proteinExistence type="predicted"/>
<accession>A0A3N4M0Y6</accession>
<sequence length="507" mass="58927">MEFWKKVFSIAEDAGLVDHGMDLWRDAARQMFKALPTNMSDQGAMLPLNTAQHRRLTVEEANRPCTAYNPQTLLETLNEFTGKTHTMESQKRLRDTLGAACDGSRNCDFGTIYSWYRLEATGLLRGTDLWESLWDPMAALKSHSDVGHSRVNIKTGCHGNKVIHHHKFADPLRLWDLYSHRVIPFRWFKMSELSVISVTQIFHYANYWAISHSWVADDELVAVTTQVNQEQHPVPLPRDVSLDDIRDELLQLGGQFCWLDILCHRQKCIDYNGQPFPGWEDRTVNNHKWPELEEMRKEEWKAYMPMMGQIYQKAKKTVRWFNGIGREFSTTGWKDDRHWCNRVWTLQETCDWDDNFLTGGYPGGDLDLNVKCEYGGEWLTARALLKSTLKRTPFMLQLAALDLRRDAYCWETFRKYFVAINERVCSNNVDRVNGLNFLLCLDPIPVYQENDTVEKAWTRSWSILHEGLSKAIQVELKLSEPTWQDLLNHLKITPGKPSPRVMGVDKP</sequence>
<evidence type="ECO:0000313" key="2">
    <source>
        <dbReference type="Proteomes" id="UP000267821"/>
    </source>
</evidence>
<gene>
    <name evidence="1" type="ORF">L211DRAFT_846603</name>
</gene>
<dbReference type="EMBL" id="ML121532">
    <property type="protein sequence ID" value="RPB27052.1"/>
    <property type="molecule type" value="Genomic_DNA"/>
</dbReference>
<dbReference type="AlphaFoldDB" id="A0A3N4M0Y6"/>
<dbReference type="OrthoDB" id="10280267at2759"/>
<name>A0A3N4M0Y6_9PEZI</name>
<dbReference type="Proteomes" id="UP000267821">
    <property type="component" value="Unassembled WGS sequence"/>
</dbReference>
<reference evidence="1 2" key="1">
    <citation type="journal article" date="2018" name="Nat. Ecol. Evol.">
        <title>Pezizomycetes genomes reveal the molecular basis of ectomycorrhizal truffle lifestyle.</title>
        <authorList>
            <person name="Murat C."/>
            <person name="Payen T."/>
            <person name="Noel B."/>
            <person name="Kuo A."/>
            <person name="Morin E."/>
            <person name="Chen J."/>
            <person name="Kohler A."/>
            <person name="Krizsan K."/>
            <person name="Balestrini R."/>
            <person name="Da Silva C."/>
            <person name="Montanini B."/>
            <person name="Hainaut M."/>
            <person name="Levati E."/>
            <person name="Barry K.W."/>
            <person name="Belfiori B."/>
            <person name="Cichocki N."/>
            <person name="Clum A."/>
            <person name="Dockter R.B."/>
            <person name="Fauchery L."/>
            <person name="Guy J."/>
            <person name="Iotti M."/>
            <person name="Le Tacon F."/>
            <person name="Lindquist E.A."/>
            <person name="Lipzen A."/>
            <person name="Malagnac F."/>
            <person name="Mello A."/>
            <person name="Molinier V."/>
            <person name="Miyauchi S."/>
            <person name="Poulain J."/>
            <person name="Riccioni C."/>
            <person name="Rubini A."/>
            <person name="Sitrit Y."/>
            <person name="Splivallo R."/>
            <person name="Traeger S."/>
            <person name="Wang M."/>
            <person name="Zifcakova L."/>
            <person name="Wipf D."/>
            <person name="Zambonelli A."/>
            <person name="Paolocci F."/>
            <person name="Nowrousian M."/>
            <person name="Ottonello S."/>
            <person name="Baldrian P."/>
            <person name="Spatafora J.W."/>
            <person name="Henrissat B."/>
            <person name="Nagy L.G."/>
            <person name="Aury J.M."/>
            <person name="Wincker P."/>
            <person name="Grigoriev I.V."/>
            <person name="Bonfante P."/>
            <person name="Martin F.M."/>
        </authorList>
    </citation>
    <scope>NUCLEOTIDE SEQUENCE [LARGE SCALE GENOMIC DNA]</scope>
    <source>
        <strain evidence="1 2">ATCC MYA-4762</strain>
    </source>
</reference>
<dbReference type="InParanoid" id="A0A3N4M0Y6"/>
<protein>
    <recommendedName>
        <fullName evidence="3">Heterokaryon incompatibility domain-containing protein</fullName>
    </recommendedName>
</protein>
<keyword evidence="2" id="KW-1185">Reference proteome</keyword>
<organism evidence="1 2">
    <name type="scientific">Terfezia boudieri ATCC MYA-4762</name>
    <dbReference type="NCBI Taxonomy" id="1051890"/>
    <lineage>
        <taxon>Eukaryota</taxon>
        <taxon>Fungi</taxon>
        <taxon>Dikarya</taxon>
        <taxon>Ascomycota</taxon>
        <taxon>Pezizomycotina</taxon>
        <taxon>Pezizomycetes</taxon>
        <taxon>Pezizales</taxon>
        <taxon>Pezizaceae</taxon>
        <taxon>Terfezia</taxon>
    </lineage>
</organism>
<evidence type="ECO:0000313" key="1">
    <source>
        <dbReference type="EMBL" id="RPB27052.1"/>
    </source>
</evidence>
<evidence type="ECO:0008006" key="3">
    <source>
        <dbReference type="Google" id="ProtNLM"/>
    </source>
</evidence>